<dbReference type="EMBL" id="KB096945">
    <property type="protein sequence ID" value="ESO00485.1"/>
    <property type="molecule type" value="Genomic_DNA"/>
</dbReference>
<keyword evidence="3" id="KW-1185">Reference proteome</keyword>
<dbReference type="EMBL" id="AMQM01005479">
    <property type="status" value="NOT_ANNOTATED_CDS"/>
    <property type="molecule type" value="Genomic_DNA"/>
</dbReference>
<dbReference type="KEGG" id="hro:HELRODRAFT_175923"/>
<dbReference type="HOGENOM" id="CLU_1572342_0_0_1"/>
<dbReference type="GeneID" id="20205613"/>
<dbReference type="InParanoid" id="T1F9W4"/>
<dbReference type="Proteomes" id="UP000015101">
    <property type="component" value="Unassembled WGS sequence"/>
</dbReference>
<sequence>MAVKEFVCDKKRDVLAVSESRHYFSDDVCLIRSTPKGYTCFNKAREEIKKSSLSGSAVCDSGVYLHCNVEELFDLCDSTLRQIVDQHAPLVNKRVRSKSCRWRQNIISNANELKRLWSVLSSFVGKKKVASSMAPSISAQQFLTYMKSKSEPFADGSDAPVFRSTERSLW</sequence>
<reference evidence="1 3" key="2">
    <citation type="journal article" date="2013" name="Nature">
        <title>Insights into bilaterian evolution from three spiralian genomes.</title>
        <authorList>
            <person name="Simakov O."/>
            <person name="Marletaz F."/>
            <person name="Cho S.J."/>
            <person name="Edsinger-Gonzales E."/>
            <person name="Havlak P."/>
            <person name="Hellsten U."/>
            <person name="Kuo D.H."/>
            <person name="Larsson T."/>
            <person name="Lv J."/>
            <person name="Arendt D."/>
            <person name="Savage R."/>
            <person name="Osoegawa K."/>
            <person name="de Jong P."/>
            <person name="Grimwood J."/>
            <person name="Chapman J.A."/>
            <person name="Shapiro H."/>
            <person name="Aerts A."/>
            <person name="Otillar R.P."/>
            <person name="Terry A.Y."/>
            <person name="Boore J.L."/>
            <person name="Grigoriev I.V."/>
            <person name="Lindberg D.R."/>
            <person name="Seaver E.C."/>
            <person name="Weisblat D.A."/>
            <person name="Putnam N.H."/>
            <person name="Rokhsar D.S."/>
        </authorList>
    </citation>
    <scope>NUCLEOTIDE SEQUENCE</scope>
</reference>
<proteinExistence type="predicted"/>
<dbReference type="CTD" id="20205613"/>
<evidence type="ECO:0000313" key="1">
    <source>
        <dbReference type="EMBL" id="ESO00485.1"/>
    </source>
</evidence>
<reference evidence="3" key="1">
    <citation type="submission" date="2012-12" db="EMBL/GenBank/DDBJ databases">
        <authorList>
            <person name="Hellsten U."/>
            <person name="Grimwood J."/>
            <person name="Chapman J.A."/>
            <person name="Shapiro H."/>
            <person name="Aerts A."/>
            <person name="Otillar R.P."/>
            <person name="Terry A.Y."/>
            <person name="Boore J.L."/>
            <person name="Simakov O."/>
            <person name="Marletaz F."/>
            <person name="Cho S.-J."/>
            <person name="Edsinger-Gonzales E."/>
            <person name="Havlak P."/>
            <person name="Kuo D.-H."/>
            <person name="Larsson T."/>
            <person name="Lv J."/>
            <person name="Arendt D."/>
            <person name="Savage R."/>
            <person name="Osoegawa K."/>
            <person name="de Jong P."/>
            <person name="Lindberg D.R."/>
            <person name="Seaver E.C."/>
            <person name="Weisblat D.A."/>
            <person name="Putnam N.H."/>
            <person name="Grigoriev I.V."/>
            <person name="Rokhsar D.S."/>
        </authorList>
    </citation>
    <scope>NUCLEOTIDE SEQUENCE</scope>
</reference>
<dbReference type="RefSeq" id="XP_009021535.1">
    <property type="nucleotide sequence ID" value="XM_009023287.1"/>
</dbReference>
<reference evidence="2" key="3">
    <citation type="submission" date="2015-06" db="UniProtKB">
        <authorList>
            <consortium name="EnsemblMetazoa"/>
        </authorList>
    </citation>
    <scope>IDENTIFICATION</scope>
</reference>
<name>T1F9W4_HELRO</name>
<evidence type="ECO:0000313" key="2">
    <source>
        <dbReference type="EnsemblMetazoa" id="HelroP175923"/>
    </source>
</evidence>
<organism evidence="2 3">
    <name type="scientific">Helobdella robusta</name>
    <name type="common">Californian leech</name>
    <dbReference type="NCBI Taxonomy" id="6412"/>
    <lineage>
        <taxon>Eukaryota</taxon>
        <taxon>Metazoa</taxon>
        <taxon>Spiralia</taxon>
        <taxon>Lophotrochozoa</taxon>
        <taxon>Annelida</taxon>
        <taxon>Clitellata</taxon>
        <taxon>Hirudinea</taxon>
        <taxon>Rhynchobdellida</taxon>
        <taxon>Glossiphoniidae</taxon>
        <taxon>Helobdella</taxon>
    </lineage>
</organism>
<evidence type="ECO:0000313" key="3">
    <source>
        <dbReference type="Proteomes" id="UP000015101"/>
    </source>
</evidence>
<accession>T1F9W4</accession>
<dbReference type="EnsemblMetazoa" id="HelroT175923">
    <property type="protein sequence ID" value="HelroP175923"/>
    <property type="gene ID" value="HelroG175923"/>
</dbReference>
<dbReference type="AlphaFoldDB" id="T1F9W4"/>
<protein>
    <submittedName>
        <fullName evidence="1 2">Uncharacterized protein</fullName>
    </submittedName>
</protein>
<gene>
    <name evidence="2" type="primary">20205613</name>
    <name evidence="1" type="ORF">HELRODRAFT_175923</name>
</gene>